<dbReference type="AlphaFoldDB" id="Q64TM9"/>
<dbReference type="HOGENOM" id="CLU_2987266_0_0_10"/>
<protein>
    <submittedName>
        <fullName evidence="1">Uncharacterized protein</fullName>
    </submittedName>
</protein>
<proteinExistence type="predicted"/>
<evidence type="ECO:0000313" key="1">
    <source>
        <dbReference type="EMBL" id="BAD49150.1"/>
    </source>
</evidence>
<name>Q64TM9_BACFR</name>
<sequence length="69" mass="7958">MLSKCGYAYLSLLTEPIEAPRTGKYEFAQRLFLLLIIYFIKKECLSPLERHSFLYTTQVNLPTDPDAVS</sequence>
<dbReference type="EMBL" id="AP006841">
    <property type="protein sequence ID" value="BAD49150.1"/>
    <property type="molecule type" value="Genomic_DNA"/>
</dbReference>
<dbReference type="STRING" id="295405.BF2401"/>
<reference evidence="1 2" key="1">
    <citation type="journal article" date="2004" name="Proc. Natl. Acad. Sci. U.S.A.">
        <title>Genomic analysis of Bacteroides fragilis reveals extensive DNA inversions regulating cell surface adaptation.</title>
        <authorList>
            <person name="Kuwahara T."/>
            <person name="Yamashita A."/>
            <person name="Hirakawa H."/>
            <person name="Nakayama H."/>
            <person name="Toh H."/>
            <person name="Okada N."/>
            <person name="Kuhara S."/>
            <person name="Hattori M."/>
            <person name="Hayashi T."/>
            <person name="Ohnishi Y."/>
        </authorList>
    </citation>
    <scope>NUCLEOTIDE SEQUENCE [LARGE SCALE GENOMIC DNA]</scope>
    <source>
        <strain evidence="1 2">YCH46</strain>
    </source>
</reference>
<gene>
    <name evidence="1" type="ordered locus">BF2401</name>
</gene>
<dbReference type="Proteomes" id="UP000002197">
    <property type="component" value="Chromosome"/>
</dbReference>
<dbReference type="KEGG" id="bfr:BF2401"/>
<evidence type="ECO:0000313" key="2">
    <source>
        <dbReference type="Proteomes" id="UP000002197"/>
    </source>
</evidence>
<accession>Q64TM9</accession>
<organism evidence="1 2">
    <name type="scientific">Bacteroides fragilis (strain YCH46)</name>
    <dbReference type="NCBI Taxonomy" id="295405"/>
    <lineage>
        <taxon>Bacteria</taxon>
        <taxon>Pseudomonadati</taxon>
        <taxon>Bacteroidota</taxon>
        <taxon>Bacteroidia</taxon>
        <taxon>Bacteroidales</taxon>
        <taxon>Bacteroidaceae</taxon>
        <taxon>Bacteroides</taxon>
    </lineage>
</organism>